<dbReference type="GO" id="GO:0005886">
    <property type="term" value="C:plasma membrane"/>
    <property type="evidence" value="ECO:0007669"/>
    <property type="project" value="UniProtKB-SubCell"/>
</dbReference>
<evidence type="ECO:0000256" key="3">
    <source>
        <dbReference type="ARBA" id="ARBA00022475"/>
    </source>
</evidence>
<dbReference type="Gene3D" id="3.30.420.270">
    <property type="match status" value="1"/>
</dbReference>
<evidence type="ECO:0000256" key="6">
    <source>
        <dbReference type="ARBA" id="ARBA00023136"/>
    </source>
</evidence>
<keyword evidence="4 7" id="KW-0812">Transmembrane</keyword>
<gene>
    <name evidence="9" type="ORF">EDC29_101530</name>
</gene>
<organism evidence="9 10">
    <name type="scientific">Marichromatium gracile</name>
    <name type="common">Chromatium gracile</name>
    <dbReference type="NCBI Taxonomy" id="1048"/>
    <lineage>
        <taxon>Bacteria</taxon>
        <taxon>Pseudomonadati</taxon>
        <taxon>Pseudomonadota</taxon>
        <taxon>Gammaproteobacteria</taxon>
        <taxon>Chromatiales</taxon>
        <taxon>Chromatiaceae</taxon>
        <taxon>Marichromatium</taxon>
    </lineage>
</organism>
<evidence type="ECO:0000313" key="10">
    <source>
        <dbReference type="Proteomes" id="UP000295247"/>
    </source>
</evidence>
<evidence type="ECO:0000256" key="4">
    <source>
        <dbReference type="ARBA" id="ARBA00022692"/>
    </source>
</evidence>
<evidence type="ECO:0000256" key="8">
    <source>
        <dbReference type="SAM" id="Phobius"/>
    </source>
</evidence>
<dbReference type="Proteomes" id="UP000295247">
    <property type="component" value="Unassembled WGS sequence"/>
</dbReference>
<dbReference type="PANTHER" id="PTHR30558:SF3">
    <property type="entry name" value="BIOPOLYMER TRANSPORT PROTEIN EXBD-RELATED"/>
    <property type="match status" value="1"/>
</dbReference>
<keyword evidence="6 8" id="KW-0472">Membrane</keyword>
<evidence type="ECO:0000256" key="2">
    <source>
        <dbReference type="ARBA" id="ARBA00005811"/>
    </source>
</evidence>
<keyword evidence="7" id="KW-0813">Transport</keyword>
<dbReference type="GO" id="GO:0022857">
    <property type="term" value="F:transmembrane transporter activity"/>
    <property type="evidence" value="ECO:0007669"/>
    <property type="project" value="InterPro"/>
</dbReference>
<comment type="caution">
    <text evidence="9">The sequence shown here is derived from an EMBL/GenBank/DDBJ whole genome shotgun (WGS) entry which is preliminary data.</text>
</comment>
<dbReference type="AlphaFoldDB" id="A0A4R4AKY9"/>
<sequence length="132" mass="14552">MRLDLARRVRRNPISLTPLIDVVFILLLFFMLASHFDQWRALALDARGAKVGATAPSAARAAMLVRLHADARLDLGGEPLTPAQLERRVVEALDRDPELIVVIQSDPEVELQTIVSTIDRLVAAGAPEVRLQ</sequence>
<proteinExistence type="inferred from homology"/>
<dbReference type="PANTHER" id="PTHR30558">
    <property type="entry name" value="EXBD MEMBRANE COMPONENT OF PMF-DRIVEN MACROMOLECULE IMPORT SYSTEM"/>
    <property type="match status" value="1"/>
</dbReference>
<keyword evidence="3" id="KW-1003">Cell membrane</keyword>
<evidence type="ECO:0000256" key="1">
    <source>
        <dbReference type="ARBA" id="ARBA00004162"/>
    </source>
</evidence>
<dbReference type="GO" id="GO:0015031">
    <property type="term" value="P:protein transport"/>
    <property type="evidence" value="ECO:0007669"/>
    <property type="project" value="UniProtKB-KW"/>
</dbReference>
<reference evidence="9 10" key="1">
    <citation type="submission" date="2019-03" db="EMBL/GenBank/DDBJ databases">
        <title>Genomic Encyclopedia of Type Strains, Phase IV (KMG-IV): sequencing the most valuable type-strain genomes for metagenomic binning, comparative biology and taxonomic classification.</title>
        <authorList>
            <person name="Goeker M."/>
        </authorList>
    </citation>
    <scope>NUCLEOTIDE SEQUENCE [LARGE SCALE GENOMIC DNA]</scope>
    <source>
        <strain evidence="9 10">DSM 203</strain>
    </source>
</reference>
<dbReference type="Pfam" id="PF02472">
    <property type="entry name" value="ExbD"/>
    <property type="match status" value="1"/>
</dbReference>
<evidence type="ECO:0000256" key="7">
    <source>
        <dbReference type="RuleBase" id="RU003879"/>
    </source>
</evidence>
<evidence type="ECO:0000256" key="5">
    <source>
        <dbReference type="ARBA" id="ARBA00022989"/>
    </source>
</evidence>
<dbReference type="RefSeq" id="WP_123141572.1">
    <property type="nucleotide sequence ID" value="NZ_NRRH01000044.1"/>
</dbReference>
<comment type="similarity">
    <text evidence="2 7">Belongs to the ExbD/TolR family.</text>
</comment>
<dbReference type="EMBL" id="SMDC01000001">
    <property type="protein sequence ID" value="TCW40113.1"/>
    <property type="molecule type" value="Genomic_DNA"/>
</dbReference>
<accession>A0A4R4AKY9</accession>
<feature type="transmembrane region" description="Helical" evidence="8">
    <location>
        <begin position="12"/>
        <end position="33"/>
    </location>
</feature>
<keyword evidence="5 8" id="KW-1133">Transmembrane helix</keyword>
<name>A0A4R4AKY9_MARGR</name>
<dbReference type="InterPro" id="IPR003400">
    <property type="entry name" value="ExbD"/>
</dbReference>
<comment type="subcellular location">
    <subcellularLocation>
        <location evidence="1">Cell membrane</location>
        <topology evidence="1">Single-pass membrane protein</topology>
    </subcellularLocation>
    <subcellularLocation>
        <location evidence="7">Cell membrane</location>
        <topology evidence="7">Single-pass type II membrane protein</topology>
    </subcellularLocation>
</comment>
<evidence type="ECO:0000313" key="9">
    <source>
        <dbReference type="EMBL" id="TCW40113.1"/>
    </source>
</evidence>
<keyword evidence="7" id="KW-0653">Protein transport</keyword>
<protein>
    <submittedName>
        <fullName evidence="9">Outer membrane transport energization protein ExbD</fullName>
    </submittedName>
</protein>